<dbReference type="PROSITE" id="PS51353">
    <property type="entry name" value="ARSC"/>
    <property type="match status" value="1"/>
</dbReference>
<sequence>MENQPVLYGITTCDTVRKARRWLEGEGIAYRYHDLRKEGLSADDLAVWMRSVGWEALINRAGTTFRKLPDAEKQITNEAEALAVMLAHPTVIKRPILAQGERVTLGFKPLVYEALFAQG</sequence>
<evidence type="ECO:0000313" key="3">
    <source>
        <dbReference type="EMBL" id="GBQ92253.1"/>
    </source>
</evidence>
<evidence type="ECO:0000313" key="4">
    <source>
        <dbReference type="Proteomes" id="UP001062776"/>
    </source>
</evidence>
<dbReference type="EMBL" id="BAPV01000057">
    <property type="protein sequence ID" value="GBQ92253.1"/>
    <property type="molecule type" value="Genomic_DNA"/>
</dbReference>
<gene>
    <name evidence="3" type="ORF">AA0535_2497</name>
</gene>
<dbReference type="PANTHER" id="PTHR30041">
    <property type="entry name" value="ARSENATE REDUCTASE"/>
    <property type="match status" value="1"/>
</dbReference>
<comment type="caution">
    <text evidence="3">The sequence shown here is derived from an EMBL/GenBank/DDBJ whole genome shotgun (WGS) entry which is preliminary data.</text>
</comment>
<proteinExistence type="inferred from homology"/>
<dbReference type="NCBIfam" id="TIGR01617">
    <property type="entry name" value="arsC_related"/>
    <property type="match status" value="1"/>
</dbReference>
<dbReference type="Proteomes" id="UP001062776">
    <property type="component" value="Unassembled WGS sequence"/>
</dbReference>
<dbReference type="InterPro" id="IPR006660">
    <property type="entry name" value="Arsenate_reductase-like"/>
</dbReference>
<evidence type="ECO:0000256" key="1">
    <source>
        <dbReference type="ARBA" id="ARBA00007198"/>
    </source>
</evidence>
<dbReference type="NCBIfam" id="NF008107">
    <property type="entry name" value="PRK10853.1"/>
    <property type="match status" value="1"/>
</dbReference>
<dbReference type="Gene3D" id="3.40.30.10">
    <property type="entry name" value="Glutaredoxin"/>
    <property type="match status" value="1"/>
</dbReference>
<dbReference type="RefSeq" id="WP_264816848.1">
    <property type="nucleotide sequence ID" value="NZ_BAPV01000057.1"/>
</dbReference>
<evidence type="ECO:0000256" key="2">
    <source>
        <dbReference type="PROSITE-ProRule" id="PRU01282"/>
    </source>
</evidence>
<protein>
    <recommendedName>
        <fullName evidence="5">ArsC family reductase</fullName>
    </recommendedName>
</protein>
<dbReference type="InterPro" id="IPR036249">
    <property type="entry name" value="Thioredoxin-like_sf"/>
</dbReference>
<accession>A0ABQ0Q5E2</accession>
<dbReference type="InterPro" id="IPR006504">
    <property type="entry name" value="Tscrpt_reg_Spx/MgsR"/>
</dbReference>
<comment type="similarity">
    <text evidence="1 2">Belongs to the ArsC family.</text>
</comment>
<organism evidence="3 4">
    <name type="scientific">Asaia krungthepensis NRIC 0535</name>
    <dbReference type="NCBI Taxonomy" id="1307925"/>
    <lineage>
        <taxon>Bacteria</taxon>
        <taxon>Pseudomonadati</taxon>
        <taxon>Pseudomonadota</taxon>
        <taxon>Alphaproteobacteria</taxon>
        <taxon>Acetobacterales</taxon>
        <taxon>Acetobacteraceae</taxon>
        <taxon>Asaia</taxon>
    </lineage>
</organism>
<name>A0ABQ0Q5E2_9PROT</name>
<dbReference type="SUPFAM" id="SSF52833">
    <property type="entry name" value="Thioredoxin-like"/>
    <property type="match status" value="1"/>
</dbReference>
<dbReference type="PANTHER" id="PTHR30041:SF8">
    <property type="entry name" value="PROTEIN YFFB"/>
    <property type="match status" value="1"/>
</dbReference>
<keyword evidence="4" id="KW-1185">Reference proteome</keyword>
<dbReference type="Pfam" id="PF03960">
    <property type="entry name" value="ArsC"/>
    <property type="match status" value="1"/>
</dbReference>
<reference evidence="3" key="1">
    <citation type="submission" date="2013-04" db="EMBL/GenBank/DDBJ databases">
        <title>The genome sequencing project of 58 acetic acid bacteria.</title>
        <authorList>
            <person name="Okamoto-Kainuma A."/>
            <person name="Ishikawa M."/>
            <person name="Umino S."/>
            <person name="Koizumi Y."/>
            <person name="Shiwa Y."/>
            <person name="Yoshikawa H."/>
            <person name="Matsutani M."/>
            <person name="Matsushita K."/>
        </authorList>
    </citation>
    <scope>NUCLEOTIDE SEQUENCE</scope>
    <source>
        <strain evidence="3">NRIC 0535</strain>
    </source>
</reference>
<dbReference type="CDD" id="cd03035">
    <property type="entry name" value="ArsC_Yffb"/>
    <property type="match status" value="1"/>
</dbReference>
<evidence type="ECO:0008006" key="5">
    <source>
        <dbReference type="Google" id="ProtNLM"/>
    </source>
</evidence>